<protein>
    <recommendedName>
        <fullName evidence="3">Ketoreductase domain-containing protein</fullName>
    </recommendedName>
</protein>
<dbReference type="AlphaFoldDB" id="A0A4P9Y521"/>
<dbReference type="PRINTS" id="PR00080">
    <property type="entry name" value="SDRFAMILY"/>
</dbReference>
<evidence type="ECO:0000259" key="3">
    <source>
        <dbReference type="SMART" id="SM00822"/>
    </source>
</evidence>
<dbReference type="InterPro" id="IPR057326">
    <property type="entry name" value="KR_dom"/>
</dbReference>
<feature type="domain" description="Ketoreductase" evidence="3">
    <location>
        <begin position="8"/>
        <end position="196"/>
    </location>
</feature>
<dbReference type="PROSITE" id="PS00061">
    <property type="entry name" value="ADH_SHORT"/>
    <property type="match status" value="1"/>
</dbReference>
<feature type="non-terminal residue" evidence="4">
    <location>
        <position position="196"/>
    </location>
</feature>
<gene>
    <name evidence="4" type="ORF">BJ684DRAFT_2066</name>
</gene>
<evidence type="ECO:0000313" key="4">
    <source>
        <dbReference type="EMBL" id="RKP14025.1"/>
    </source>
</evidence>
<evidence type="ECO:0000256" key="2">
    <source>
        <dbReference type="RuleBase" id="RU000363"/>
    </source>
</evidence>
<dbReference type="GO" id="GO:0008202">
    <property type="term" value="P:steroid metabolic process"/>
    <property type="evidence" value="ECO:0007669"/>
    <property type="project" value="TreeGrafter"/>
</dbReference>
<proteinExistence type="inferred from homology"/>
<evidence type="ECO:0000256" key="1">
    <source>
        <dbReference type="ARBA" id="ARBA00022857"/>
    </source>
</evidence>
<dbReference type="EMBL" id="KZ987900">
    <property type="protein sequence ID" value="RKP14025.1"/>
    <property type="molecule type" value="Genomic_DNA"/>
</dbReference>
<dbReference type="OrthoDB" id="2102561at2759"/>
<dbReference type="PANTHER" id="PTHR43313:SF1">
    <property type="entry name" value="3BETA-HYDROXYSTEROID DEHYDROGENASE DHS-16"/>
    <property type="match status" value="1"/>
</dbReference>
<dbReference type="InterPro" id="IPR020904">
    <property type="entry name" value="Sc_DH/Rdtase_CS"/>
</dbReference>
<keyword evidence="5" id="KW-1185">Reference proteome</keyword>
<feature type="non-terminal residue" evidence="4">
    <location>
        <position position="1"/>
    </location>
</feature>
<dbReference type="SMART" id="SM00822">
    <property type="entry name" value="PKS_KR"/>
    <property type="match status" value="1"/>
</dbReference>
<accession>A0A4P9Y521</accession>
<sequence length="196" mass="20839">VNSPAKDSAILITGTSSGIGKDLALHLAHLGYTVFATVRQERAGEALKEAAISKGVKARLRPTLLDVTEMDKLEGVIQDILRQCTEDGLALVALINNAGIGHSLPVELTPASQLEEIMRTNFLGPAEITRLLLPTLRQCQGRIINMGSLAGIVNPPWYGAYSGSKAAVFAWNDVLRREMAPFGVGVSILEPGVIAS</sequence>
<name>A0A4P9Y521_9FUNG</name>
<dbReference type="GO" id="GO:0016491">
    <property type="term" value="F:oxidoreductase activity"/>
    <property type="evidence" value="ECO:0007669"/>
    <property type="project" value="TreeGrafter"/>
</dbReference>
<keyword evidence="1" id="KW-0521">NADP</keyword>
<dbReference type="Proteomes" id="UP000267251">
    <property type="component" value="Unassembled WGS sequence"/>
</dbReference>
<dbReference type="InterPro" id="IPR002347">
    <property type="entry name" value="SDR_fam"/>
</dbReference>
<reference evidence="5" key="1">
    <citation type="journal article" date="2018" name="Nat. Microbiol.">
        <title>Leveraging single-cell genomics to expand the fungal tree of life.</title>
        <authorList>
            <person name="Ahrendt S.R."/>
            <person name="Quandt C.A."/>
            <person name="Ciobanu D."/>
            <person name="Clum A."/>
            <person name="Salamov A."/>
            <person name="Andreopoulos B."/>
            <person name="Cheng J.F."/>
            <person name="Woyke T."/>
            <person name="Pelin A."/>
            <person name="Henrissat B."/>
            <person name="Reynolds N.K."/>
            <person name="Benny G.L."/>
            <person name="Smith M.E."/>
            <person name="James T.Y."/>
            <person name="Grigoriev I.V."/>
        </authorList>
    </citation>
    <scope>NUCLEOTIDE SEQUENCE [LARGE SCALE GENOMIC DNA]</scope>
</reference>
<dbReference type="PRINTS" id="PR00081">
    <property type="entry name" value="GDHRDH"/>
</dbReference>
<dbReference type="SUPFAM" id="SSF51735">
    <property type="entry name" value="NAD(P)-binding Rossmann-fold domains"/>
    <property type="match status" value="1"/>
</dbReference>
<organism evidence="4 5">
    <name type="scientific">Piptocephalis cylindrospora</name>
    <dbReference type="NCBI Taxonomy" id="1907219"/>
    <lineage>
        <taxon>Eukaryota</taxon>
        <taxon>Fungi</taxon>
        <taxon>Fungi incertae sedis</taxon>
        <taxon>Zoopagomycota</taxon>
        <taxon>Zoopagomycotina</taxon>
        <taxon>Zoopagomycetes</taxon>
        <taxon>Zoopagales</taxon>
        <taxon>Piptocephalidaceae</taxon>
        <taxon>Piptocephalis</taxon>
    </lineage>
</organism>
<evidence type="ECO:0000313" key="5">
    <source>
        <dbReference type="Proteomes" id="UP000267251"/>
    </source>
</evidence>
<dbReference type="Gene3D" id="3.40.50.720">
    <property type="entry name" value="NAD(P)-binding Rossmann-like Domain"/>
    <property type="match status" value="1"/>
</dbReference>
<comment type="similarity">
    <text evidence="2">Belongs to the short-chain dehydrogenases/reductases (SDR) family.</text>
</comment>
<dbReference type="Pfam" id="PF00106">
    <property type="entry name" value="adh_short"/>
    <property type="match status" value="1"/>
</dbReference>
<dbReference type="PANTHER" id="PTHR43313">
    <property type="entry name" value="SHORT-CHAIN DEHYDROGENASE/REDUCTASE FAMILY 9C"/>
    <property type="match status" value="1"/>
</dbReference>
<dbReference type="InterPro" id="IPR036291">
    <property type="entry name" value="NAD(P)-bd_dom_sf"/>
</dbReference>